<dbReference type="InterPro" id="IPR001969">
    <property type="entry name" value="Aspartic_peptidase_AS"/>
</dbReference>
<name>A0A6G0XEG8_9STRA</name>
<dbReference type="VEuPathDB" id="FungiDB:AeMF1_012154"/>
<evidence type="ECO:0000256" key="1">
    <source>
        <dbReference type="SAM" id="MobiDB-lite"/>
    </source>
</evidence>
<evidence type="ECO:0000313" key="3">
    <source>
        <dbReference type="Proteomes" id="UP000481153"/>
    </source>
</evidence>
<evidence type="ECO:0008006" key="4">
    <source>
        <dbReference type="Google" id="ProtNLM"/>
    </source>
</evidence>
<dbReference type="Pfam" id="PF13975">
    <property type="entry name" value="gag-asp_proteas"/>
    <property type="match status" value="1"/>
</dbReference>
<feature type="compositionally biased region" description="Polar residues" evidence="1">
    <location>
        <begin position="1"/>
        <end position="11"/>
    </location>
</feature>
<dbReference type="EMBL" id="VJMJ01000073">
    <property type="protein sequence ID" value="KAF0738525.1"/>
    <property type="molecule type" value="Genomic_DNA"/>
</dbReference>
<dbReference type="PROSITE" id="PS00141">
    <property type="entry name" value="ASP_PROTEASE"/>
    <property type="match status" value="1"/>
</dbReference>
<gene>
    <name evidence="2" type="ORF">Ae201684_005637</name>
</gene>
<feature type="region of interest" description="Disordered" evidence="1">
    <location>
        <begin position="1"/>
        <end position="40"/>
    </location>
</feature>
<dbReference type="AlphaFoldDB" id="A0A6G0XEG8"/>
<evidence type="ECO:0000313" key="2">
    <source>
        <dbReference type="EMBL" id="KAF0738525.1"/>
    </source>
</evidence>
<dbReference type="GO" id="GO:0004190">
    <property type="term" value="F:aspartic-type endopeptidase activity"/>
    <property type="evidence" value="ECO:0007669"/>
    <property type="project" value="InterPro"/>
</dbReference>
<keyword evidence="3" id="KW-1185">Reference proteome</keyword>
<dbReference type="SUPFAM" id="SSF50630">
    <property type="entry name" value="Acid proteases"/>
    <property type="match status" value="1"/>
</dbReference>
<dbReference type="InterPro" id="IPR021109">
    <property type="entry name" value="Peptidase_aspartic_dom_sf"/>
</dbReference>
<dbReference type="GO" id="GO:0006508">
    <property type="term" value="P:proteolysis"/>
    <property type="evidence" value="ECO:0007669"/>
    <property type="project" value="InterPro"/>
</dbReference>
<dbReference type="Proteomes" id="UP000481153">
    <property type="component" value="Unassembled WGS sequence"/>
</dbReference>
<organism evidence="2 3">
    <name type="scientific">Aphanomyces euteiches</name>
    <dbReference type="NCBI Taxonomy" id="100861"/>
    <lineage>
        <taxon>Eukaryota</taxon>
        <taxon>Sar</taxon>
        <taxon>Stramenopiles</taxon>
        <taxon>Oomycota</taxon>
        <taxon>Saprolegniomycetes</taxon>
        <taxon>Saprolegniales</taxon>
        <taxon>Verrucalvaceae</taxon>
        <taxon>Aphanomyces</taxon>
    </lineage>
</organism>
<protein>
    <recommendedName>
        <fullName evidence="4">Peptidase A2 domain-containing protein</fullName>
    </recommendedName>
</protein>
<accession>A0A6G0XEG8</accession>
<proteinExistence type="predicted"/>
<comment type="caution">
    <text evidence="2">The sequence shown here is derived from an EMBL/GenBank/DDBJ whole genome shotgun (WGS) entry which is preliminary data.</text>
</comment>
<dbReference type="Gene3D" id="2.40.70.10">
    <property type="entry name" value="Acid Proteases"/>
    <property type="match status" value="1"/>
</dbReference>
<sequence>MSPALQITHNKFTARRHHPDERAPDNIKNPASSSPSIHPSDRALTLAAIETSTDTPTLGREREVLHPEIASPSSRLSTNCPTLEAPDLTIPAPSSKSPAYRQNSLRTVFSPRQIEAILSDEIQGLPEKLSLDIEDRLYPVTQAEIQLQIKDIRARRQIYQDEILPLMEQVLGRPITPAHLHLLKSPAQLDDPQHWLDWFTSTLNSCEEARRANRDFSRANPFALVTRTARLSKLALSRVQRLREAQLTRAHTIYHTRAAVHESSDLLRPPPREEPASIGTTVRFSSYVTYNLIPLQITLKLQSEPFELTHRTSWPRDSNPNMLRTALIRSALPSLPYRSEPIASVHSKTSPSIPTPSVLPRHENHIFPFAEECDFAHISDNPPRLRWHRFPCYEGNRGDSTRTARFIAHIDHQRSAPSATVLINTQPHLALIDTGAAVSVLSETSWRLLGSPSLQAVDSEVHSVEQRPLRVLGRALFSIFIGGLTVEFPLWVMSDTITDCINGVNLLRRLRATINLETNQLIIAGTSGPTSLSSLPPPPSAPYLPLWSPL</sequence>
<reference evidence="2 3" key="1">
    <citation type="submission" date="2019-07" db="EMBL/GenBank/DDBJ databases">
        <title>Genomics analysis of Aphanomyces spp. identifies a new class of oomycete effector associated with host adaptation.</title>
        <authorList>
            <person name="Gaulin E."/>
        </authorList>
    </citation>
    <scope>NUCLEOTIDE SEQUENCE [LARGE SCALE GENOMIC DNA]</scope>
    <source>
        <strain evidence="2 3">ATCC 201684</strain>
    </source>
</reference>